<dbReference type="EMBL" id="RDBM01000031">
    <property type="protein sequence ID" value="TXS31369.1"/>
    <property type="molecule type" value="Genomic_DNA"/>
</dbReference>
<protein>
    <submittedName>
        <fullName evidence="4">HNH endonuclease</fullName>
    </submittedName>
</protein>
<name>A0A652L5Z0_9ACTN</name>
<sequence length="239" mass="25381">MPCRALISTALLAVCLTACNPAATTDPDDKPASPTASATGAAAPGAPAGGSGTPLSDAVALLPLGEESRNGYERDSFHHWIDEDGDGCDTRREVLLAEAVTKPEQGDRCAITGGSWASFYDEVEVTDAKKLDIDHMVPLAEAWDSGASEWTADRREQYANDLGSERSLVAVTARSNRSKSDKDPAQWLPPAAAAQCTYASDWVATKLRWKLTIDTKEKTALEKLAGGCPDTVVEYEVAP</sequence>
<dbReference type="PANTHER" id="PTHR24094">
    <property type="entry name" value="SECRETED PROTEIN"/>
    <property type="match status" value="1"/>
</dbReference>
<evidence type="ECO:0000313" key="4">
    <source>
        <dbReference type="EMBL" id="TXS31369.1"/>
    </source>
</evidence>
<dbReference type="Pfam" id="PF07510">
    <property type="entry name" value="GmrSD_C"/>
    <property type="match status" value="1"/>
</dbReference>
<reference evidence="4" key="1">
    <citation type="submission" date="2018-10" db="EMBL/GenBank/DDBJ databases">
        <authorList>
            <person name="Hariharan J."/>
            <person name="Choudoir M.J."/>
            <person name="Diebold P."/>
            <person name="Panke-Buisse K."/>
            <person name="Campbell A.N."/>
            <person name="Buckley D.H."/>
        </authorList>
    </citation>
    <scope>NUCLEOTIDE SEQUENCE</scope>
    <source>
        <strain evidence="4">Gb1</strain>
    </source>
</reference>
<feature type="compositionally biased region" description="Low complexity" evidence="1">
    <location>
        <begin position="32"/>
        <end position="46"/>
    </location>
</feature>
<keyword evidence="4" id="KW-0255">Endonuclease</keyword>
<dbReference type="AlphaFoldDB" id="A0A652L5Z0"/>
<feature type="signal peptide" evidence="2">
    <location>
        <begin position="1"/>
        <end position="23"/>
    </location>
</feature>
<dbReference type="InterPro" id="IPR011089">
    <property type="entry name" value="GmrSD_C"/>
</dbReference>
<keyword evidence="4" id="KW-0378">Hydrolase</keyword>
<keyword evidence="4" id="KW-0540">Nuclease</keyword>
<dbReference type="GO" id="GO:0004519">
    <property type="term" value="F:endonuclease activity"/>
    <property type="evidence" value="ECO:0007669"/>
    <property type="project" value="UniProtKB-KW"/>
</dbReference>
<evidence type="ECO:0000256" key="2">
    <source>
        <dbReference type="SAM" id="SignalP"/>
    </source>
</evidence>
<comment type="caution">
    <text evidence="4">The sequence shown here is derived from an EMBL/GenBank/DDBJ whole genome shotgun (WGS) entry which is preliminary data.</text>
</comment>
<accession>A0A652L5Z0</accession>
<proteinExistence type="predicted"/>
<gene>
    <name evidence="4" type="ORF">EAO74_09450</name>
</gene>
<feature type="chain" id="PRO_5024794499" evidence="2">
    <location>
        <begin position="24"/>
        <end position="239"/>
    </location>
</feature>
<evidence type="ECO:0000256" key="1">
    <source>
        <dbReference type="SAM" id="MobiDB-lite"/>
    </source>
</evidence>
<feature type="region of interest" description="Disordered" evidence="1">
    <location>
        <begin position="23"/>
        <end position="54"/>
    </location>
</feature>
<feature type="domain" description="GmrSD restriction endonucleases C-terminal" evidence="3">
    <location>
        <begin position="109"/>
        <end position="222"/>
    </location>
</feature>
<dbReference type="PANTHER" id="PTHR24094:SF15">
    <property type="entry name" value="AMP-DEPENDENT SYNTHETASE_LIGASE DOMAIN-CONTAINING PROTEIN-RELATED"/>
    <property type="match status" value="1"/>
</dbReference>
<evidence type="ECO:0000259" key="3">
    <source>
        <dbReference type="Pfam" id="PF07510"/>
    </source>
</evidence>
<keyword evidence="2" id="KW-0732">Signal</keyword>
<organism evidence="4">
    <name type="scientific">Streptomyces sp. gb1(2016)</name>
    <dbReference type="NCBI Taxonomy" id="1828321"/>
    <lineage>
        <taxon>Bacteria</taxon>
        <taxon>Bacillati</taxon>
        <taxon>Actinomycetota</taxon>
        <taxon>Actinomycetes</taxon>
        <taxon>Kitasatosporales</taxon>
        <taxon>Streptomycetaceae</taxon>
        <taxon>Streptomyces</taxon>
    </lineage>
</organism>
<dbReference type="RefSeq" id="WP_147983368.1">
    <property type="nucleotide sequence ID" value="NZ_RDBM01000031.1"/>
</dbReference>